<feature type="signal peptide" evidence="3">
    <location>
        <begin position="1"/>
        <end position="22"/>
    </location>
</feature>
<dbReference type="CDD" id="cd07061">
    <property type="entry name" value="HP_HAP_like"/>
    <property type="match status" value="1"/>
</dbReference>
<keyword evidence="2" id="KW-1133">Transmembrane helix</keyword>
<dbReference type="InterPro" id="IPR050645">
    <property type="entry name" value="Histidine_acid_phosphatase"/>
</dbReference>
<feature type="transmembrane region" description="Helical" evidence="2">
    <location>
        <begin position="442"/>
        <end position="465"/>
    </location>
</feature>
<reference evidence="4" key="1">
    <citation type="journal article" date="2021" name="Nat. Commun.">
        <title>Genetic determinants of endophytism in the Arabidopsis root mycobiome.</title>
        <authorList>
            <person name="Mesny F."/>
            <person name="Miyauchi S."/>
            <person name="Thiergart T."/>
            <person name="Pickel B."/>
            <person name="Atanasova L."/>
            <person name="Karlsson M."/>
            <person name="Huettel B."/>
            <person name="Barry K.W."/>
            <person name="Haridas S."/>
            <person name="Chen C."/>
            <person name="Bauer D."/>
            <person name="Andreopoulos W."/>
            <person name="Pangilinan J."/>
            <person name="LaButti K."/>
            <person name="Riley R."/>
            <person name="Lipzen A."/>
            <person name="Clum A."/>
            <person name="Drula E."/>
            <person name="Henrissat B."/>
            <person name="Kohler A."/>
            <person name="Grigoriev I.V."/>
            <person name="Martin F.M."/>
            <person name="Hacquard S."/>
        </authorList>
    </citation>
    <scope>NUCLEOTIDE SEQUENCE</scope>
    <source>
        <strain evidence="4">MPI-CAGE-CH-0230</strain>
    </source>
</reference>
<evidence type="ECO:0000256" key="3">
    <source>
        <dbReference type="SAM" id="SignalP"/>
    </source>
</evidence>
<name>A0A9P8YLY0_9PEZI</name>
<gene>
    <name evidence="4" type="ORF">B0I36DRAFT_358622</name>
</gene>
<dbReference type="SUPFAM" id="SSF53254">
    <property type="entry name" value="Phosphoglycerate mutase-like"/>
    <property type="match status" value="1"/>
</dbReference>
<dbReference type="Proteomes" id="UP000756346">
    <property type="component" value="Unassembled WGS sequence"/>
</dbReference>
<keyword evidence="2" id="KW-0472">Membrane</keyword>
<dbReference type="Gene3D" id="3.40.50.1240">
    <property type="entry name" value="Phosphoglycerate mutase-like"/>
    <property type="match status" value="1"/>
</dbReference>
<dbReference type="PANTHER" id="PTHR11567">
    <property type="entry name" value="ACID PHOSPHATASE-RELATED"/>
    <property type="match status" value="1"/>
</dbReference>
<keyword evidence="5" id="KW-1185">Reference proteome</keyword>
<accession>A0A9P8YLY0</accession>
<proteinExistence type="inferred from homology"/>
<keyword evidence="2" id="KW-0812">Transmembrane</keyword>
<feature type="chain" id="PRO_5040243157" evidence="3">
    <location>
        <begin position="23"/>
        <end position="499"/>
    </location>
</feature>
<dbReference type="InterPro" id="IPR029033">
    <property type="entry name" value="His_PPase_superfam"/>
</dbReference>
<comment type="similarity">
    <text evidence="1">Belongs to the histidine acid phosphatase family.</text>
</comment>
<dbReference type="PANTHER" id="PTHR11567:SF142">
    <property type="entry name" value="PHOSPHOGLYCERATE MUTASE-LIKE PROTEIN"/>
    <property type="match status" value="1"/>
</dbReference>
<dbReference type="Pfam" id="PF00328">
    <property type="entry name" value="His_Phos_2"/>
    <property type="match status" value="1"/>
</dbReference>
<dbReference type="InterPro" id="IPR000560">
    <property type="entry name" value="His_Pase_clade-2"/>
</dbReference>
<evidence type="ECO:0000256" key="1">
    <source>
        <dbReference type="ARBA" id="ARBA00005375"/>
    </source>
</evidence>
<comment type="caution">
    <text evidence="4">The sequence shown here is derived from an EMBL/GenBank/DDBJ whole genome shotgun (WGS) entry which is preliminary data.</text>
</comment>
<sequence length="499" mass="52228">MAASLAKSLLITAALAPAAVVGETVLGVTVFSRHGDRTSKHYPGYTLTNLGFQQVHQVGAAYRQTYLAAGAPKQILGISEDKYVPAQLYASAPDQMVLLNTATAFLQGLYPPLNEAGSNEDNNSLSIQTLNNGTTVSAPLEGYQYVVLHGENTDSPQTIWIKGDDSCPAASSAQKGYFQSSAYSTILSSTKDFYAGLWDLVADVYDYKPENMSYKNAYDIFDLINVASIHNQSFPGIKPQDLAQLRTLADSWEAGQNIDAADPTDNKSIGGRTLAGAILNQLNQTVASSGKLKFSLFAGSYDTFMAFFGLSGLAKVSDNFNGLPDYASTMSFEIFTSDNVTAFPASTDDLQVRFLFRNGSDAGAPLAQFPLFGQPEAGMSWSTFVKEMQTRAITDVATWCSVCGSTEAFCPSSSSSSSPAGDASASSGSASGGNVGGLSNTVAGVIGAMVTLAVLAICGFVFFLVRRGKRPAALGGAGAGGAEAARAAALTKDKASFSS</sequence>
<dbReference type="RefSeq" id="XP_046019509.1">
    <property type="nucleotide sequence ID" value="XM_046157995.1"/>
</dbReference>
<dbReference type="GO" id="GO:0016791">
    <property type="term" value="F:phosphatase activity"/>
    <property type="evidence" value="ECO:0007669"/>
    <property type="project" value="TreeGrafter"/>
</dbReference>
<dbReference type="OrthoDB" id="258392at2759"/>
<dbReference type="GeneID" id="70187541"/>
<organism evidence="4 5">
    <name type="scientific">Microdochium trichocladiopsis</name>
    <dbReference type="NCBI Taxonomy" id="1682393"/>
    <lineage>
        <taxon>Eukaryota</taxon>
        <taxon>Fungi</taxon>
        <taxon>Dikarya</taxon>
        <taxon>Ascomycota</taxon>
        <taxon>Pezizomycotina</taxon>
        <taxon>Sordariomycetes</taxon>
        <taxon>Xylariomycetidae</taxon>
        <taxon>Xylariales</taxon>
        <taxon>Microdochiaceae</taxon>
        <taxon>Microdochium</taxon>
    </lineage>
</organism>
<dbReference type="EMBL" id="JAGTJQ010000001">
    <property type="protein sequence ID" value="KAH7041454.1"/>
    <property type="molecule type" value="Genomic_DNA"/>
</dbReference>
<dbReference type="AlphaFoldDB" id="A0A9P8YLY0"/>
<evidence type="ECO:0000313" key="4">
    <source>
        <dbReference type="EMBL" id="KAH7041454.1"/>
    </source>
</evidence>
<protein>
    <submittedName>
        <fullName evidence="4">Histidine phosphatase superfamily</fullName>
    </submittedName>
</protein>
<keyword evidence="3" id="KW-0732">Signal</keyword>
<evidence type="ECO:0000256" key="2">
    <source>
        <dbReference type="SAM" id="Phobius"/>
    </source>
</evidence>
<evidence type="ECO:0000313" key="5">
    <source>
        <dbReference type="Proteomes" id="UP000756346"/>
    </source>
</evidence>